<organism evidence="10 11">
    <name type="scientific">Azospirillum cavernae</name>
    <dbReference type="NCBI Taxonomy" id="2320860"/>
    <lineage>
        <taxon>Bacteria</taxon>
        <taxon>Pseudomonadati</taxon>
        <taxon>Pseudomonadota</taxon>
        <taxon>Alphaproteobacteria</taxon>
        <taxon>Rhodospirillales</taxon>
        <taxon>Azospirillaceae</taxon>
        <taxon>Azospirillum</taxon>
    </lineage>
</organism>
<dbReference type="GO" id="GO:0004222">
    <property type="term" value="F:metalloendopeptidase activity"/>
    <property type="evidence" value="ECO:0007669"/>
    <property type="project" value="TreeGrafter"/>
</dbReference>
<keyword evidence="6" id="KW-0482">Metalloprotease</keyword>
<evidence type="ECO:0000256" key="1">
    <source>
        <dbReference type="ARBA" id="ARBA00001947"/>
    </source>
</evidence>
<reference evidence="10 11" key="1">
    <citation type="submission" date="2018-09" db="EMBL/GenBank/DDBJ databases">
        <authorList>
            <person name="Zhu H."/>
        </authorList>
    </citation>
    <scope>NUCLEOTIDE SEQUENCE [LARGE SCALE GENOMIC DNA]</scope>
    <source>
        <strain evidence="10 11">K2W22B-5</strain>
    </source>
</reference>
<keyword evidence="11" id="KW-1185">Reference proteome</keyword>
<dbReference type="OrthoDB" id="9809144at2"/>
<dbReference type="GO" id="GO:0006508">
    <property type="term" value="P:proteolysis"/>
    <property type="evidence" value="ECO:0007669"/>
    <property type="project" value="UniProtKB-KW"/>
</dbReference>
<protein>
    <submittedName>
        <fullName evidence="10">Metallopeptidase</fullName>
    </submittedName>
</protein>
<comment type="caution">
    <text evidence="10">The sequence shown here is derived from an EMBL/GenBank/DDBJ whole genome shotgun (WGS) entry which is preliminary data.</text>
</comment>
<dbReference type="AlphaFoldDB" id="A0A418W068"/>
<evidence type="ECO:0000256" key="5">
    <source>
        <dbReference type="ARBA" id="ARBA00022833"/>
    </source>
</evidence>
<evidence type="ECO:0000313" key="10">
    <source>
        <dbReference type="EMBL" id="RJF83391.1"/>
    </source>
</evidence>
<accession>A0A418W068</accession>
<feature type="region of interest" description="Disordered" evidence="8">
    <location>
        <begin position="308"/>
        <end position="354"/>
    </location>
</feature>
<sequence length="533" mass="57114">MAVGPSRRFPLPFREREGARDAGRVRGCAKILIVSSEGVSPKGLFPWITPHPTALRRPPSPGAGEGLLAGLVMALGLLSTPAFAQTALAQTDAAGQALKRVEQELQTEKNRQKQLERQSQTLDKELNDLRGQLIGLADQTRVQERALDELEGTLAALETEERSRAATLDSERGQIAGLLGALQRLARVPPEAALARPEGPVDTLRSALLLRDTVPVLRARADALTAALTALAETRDSLVAQRAKALATRKGLSDKQAEMSRLVSRREELSRQTDAERLQLSQHMGQLSGQASDLRQLMDRIEAERRAAAEAAAKREAEQKEAERKAAEKRLAEQREAERRLAAQKEAERKDAERKLAELRAAEQKAAALKAAEEQRAKEDAAKEAARAAAELALARKAPNGPPSVGGMPTPVGGRLATRFGETDRFGATSRGVTIQTRAGAAVVAPQGGSIMFAGPFKGYGLILIVEHSNGYHSLIAGLGRIDTAVGKKVAAGEPIATMPMDGTPDLYFELRRNGQPINPQRGFGAPEGKGQG</sequence>
<dbReference type="CDD" id="cd12797">
    <property type="entry name" value="M23_peptidase"/>
    <property type="match status" value="1"/>
</dbReference>
<evidence type="ECO:0000256" key="8">
    <source>
        <dbReference type="SAM" id="MobiDB-lite"/>
    </source>
</evidence>
<evidence type="ECO:0000259" key="9">
    <source>
        <dbReference type="Pfam" id="PF01551"/>
    </source>
</evidence>
<evidence type="ECO:0000256" key="2">
    <source>
        <dbReference type="ARBA" id="ARBA00022670"/>
    </source>
</evidence>
<proteinExistence type="predicted"/>
<dbReference type="InterPro" id="IPR050570">
    <property type="entry name" value="Cell_wall_metabolism_enzyme"/>
</dbReference>
<feature type="domain" description="M23ase beta-sheet core" evidence="9">
    <location>
        <begin position="430"/>
        <end position="520"/>
    </location>
</feature>
<dbReference type="EMBL" id="QYUL01000001">
    <property type="protein sequence ID" value="RJF83391.1"/>
    <property type="molecule type" value="Genomic_DNA"/>
</dbReference>
<feature type="compositionally biased region" description="Basic and acidic residues" evidence="8">
    <location>
        <begin position="251"/>
        <end position="270"/>
    </location>
</feature>
<keyword evidence="5" id="KW-0862">Zinc</keyword>
<keyword evidence="3" id="KW-0479">Metal-binding</keyword>
<dbReference type="Gene3D" id="2.70.70.10">
    <property type="entry name" value="Glucose Permease (Domain IIA)"/>
    <property type="match status" value="1"/>
</dbReference>
<comment type="cofactor">
    <cofactor evidence="1">
        <name>Zn(2+)</name>
        <dbReference type="ChEBI" id="CHEBI:29105"/>
    </cofactor>
</comment>
<keyword evidence="2" id="KW-0645">Protease</keyword>
<evidence type="ECO:0000256" key="6">
    <source>
        <dbReference type="ARBA" id="ARBA00023049"/>
    </source>
</evidence>
<dbReference type="InterPro" id="IPR016047">
    <property type="entry name" value="M23ase_b-sheet_dom"/>
</dbReference>
<dbReference type="PANTHER" id="PTHR21666:SF288">
    <property type="entry name" value="CELL DIVISION PROTEIN YTFB"/>
    <property type="match status" value="1"/>
</dbReference>
<dbReference type="Pfam" id="PF01551">
    <property type="entry name" value="Peptidase_M23"/>
    <property type="match status" value="1"/>
</dbReference>
<keyword evidence="4" id="KW-0378">Hydrolase</keyword>
<dbReference type="PANTHER" id="PTHR21666">
    <property type="entry name" value="PEPTIDASE-RELATED"/>
    <property type="match status" value="1"/>
</dbReference>
<feature type="coiled-coil region" evidence="7">
    <location>
        <begin position="91"/>
        <end position="160"/>
    </location>
</feature>
<evidence type="ECO:0000313" key="11">
    <source>
        <dbReference type="Proteomes" id="UP000283458"/>
    </source>
</evidence>
<feature type="region of interest" description="Disordered" evidence="8">
    <location>
        <begin position="247"/>
        <end position="270"/>
    </location>
</feature>
<name>A0A418W068_9PROT</name>
<evidence type="ECO:0000256" key="7">
    <source>
        <dbReference type="SAM" id="Coils"/>
    </source>
</evidence>
<dbReference type="InterPro" id="IPR011055">
    <property type="entry name" value="Dup_hybrid_motif"/>
</dbReference>
<keyword evidence="7" id="KW-0175">Coiled coil</keyword>
<gene>
    <name evidence="10" type="ORF">D3877_01555</name>
</gene>
<dbReference type="GO" id="GO:0046872">
    <property type="term" value="F:metal ion binding"/>
    <property type="evidence" value="ECO:0007669"/>
    <property type="project" value="UniProtKB-KW"/>
</dbReference>
<dbReference type="SUPFAM" id="SSF51261">
    <property type="entry name" value="Duplicated hybrid motif"/>
    <property type="match status" value="1"/>
</dbReference>
<evidence type="ECO:0000256" key="3">
    <source>
        <dbReference type="ARBA" id="ARBA00022723"/>
    </source>
</evidence>
<feature type="region of interest" description="Disordered" evidence="8">
    <location>
        <begin position="514"/>
        <end position="533"/>
    </location>
</feature>
<evidence type="ECO:0000256" key="4">
    <source>
        <dbReference type="ARBA" id="ARBA00022801"/>
    </source>
</evidence>
<dbReference type="Proteomes" id="UP000283458">
    <property type="component" value="Unassembled WGS sequence"/>
</dbReference>